<reference evidence="2 4" key="1">
    <citation type="submission" date="2018-09" db="EMBL/GenBank/DDBJ databases">
        <title>Genomic investigation of the strawberry pathogen Phytophthora fragariae indicates pathogenicity is determined by transcriptional variation in three key races.</title>
        <authorList>
            <person name="Adams T.M."/>
            <person name="Armitage A.D."/>
            <person name="Sobczyk M.K."/>
            <person name="Bates H.J."/>
            <person name="Dunwell J.M."/>
            <person name="Nellist C.F."/>
            <person name="Harrison R.J."/>
        </authorList>
    </citation>
    <scope>NUCLEOTIDE SEQUENCE [LARGE SCALE GENOMIC DNA]</scope>
    <source>
        <strain evidence="2 4">SCRP249</strain>
        <strain evidence="3 5">SCRP333</strain>
    </source>
</reference>
<sequence length="66" mass="7030">MGSVGVVWAYLCLVGPSCHVASLEYSGPVGGACTPFTLISRSLTNNGLRFLQLKGEQLNISYILNI</sequence>
<comment type="caution">
    <text evidence="2">The sequence shown here is derived from an EMBL/GenBank/DDBJ whole genome shotgun (WGS) entry which is preliminary data.</text>
</comment>
<name>A0A6A3J2Z4_9STRA</name>
<protein>
    <recommendedName>
        <fullName evidence="6">Secreted protein</fullName>
    </recommendedName>
</protein>
<dbReference type="EMBL" id="QXFV01002381">
    <property type="protein sequence ID" value="KAE8988632.1"/>
    <property type="molecule type" value="Genomic_DNA"/>
</dbReference>
<accession>A0A6A3J2Z4</accession>
<feature type="signal peptide" evidence="1">
    <location>
        <begin position="1"/>
        <end position="20"/>
    </location>
</feature>
<dbReference type="AlphaFoldDB" id="A0A6A3J2Z4"/>
<evidence type="ECO:0000313" key="5">
    <source>
        <dbReference type="Proteomes" id="UP000434957"/>
    </source>
</evidence>
<keyword evidence="5" id="KW-1185">Reference proteome</keyword>
<organism evidence="2 4">
    <name type="scientific">Phytophthora rubi</name>
    <dbReference type="NCBI Taxonomy" id="129364"/>
    <lineage>
        <taxon>Eukaryota</taxon>
        <taxon>Sar</taxon>
        <taxon>Stramenopiles</taxon>
        <taxon>Oomycota</taxon>
        <taxon>Peronosporomycetes</taxon>
        <taxon>Peronosporales</taxon>
        <taxon>Peronosporaceae</taxon>
        <taxon>Phytophthora</taxon>
    </lineage>
</organism>
<dbReference type="EMBL" id="QXFT01002402">
    <property type="protein sequence ID" value="KAE9298820.1"/>
    <property type="molecule type" value="Genomic_DNA"/>
</dbReference>
<evidence type="ECO:0000313" key="3">
    <source>
        <dbReference type="EMBL" id="KAE9298820.1"/>
    </source>
</evidence>
<evidence type="ECO:0000313" key="4">
    <source>
        <dbReference type="Proteomes" id="UP000429607"/>
    </source>
</evidence>
<dbReference type="Proteomes" id="UP000434957">
    <property type="component" value="Unassembled WGS sequence"/>
</dbReference>
<feature type="chain" id="PRO_5036164480" description="Secreted protein" evidence="1">
    <location>
        <begin position="21"/>
        <end position="66"/>
    </location>
</feature>
<proteinExistence type="predicted"/>
<evidence type="ECO:0000256" key="1">
    <source>
        <dbReference type="SAM" id="SignalP"/>
    </source>
</evidence>
<evidence type="ECO:0000313" key="2">
    <source>
        <dbReference type="EMBL" id="KAE8988632.1"/>
    </source>
</evidence>
<evidence type="ECO:0008006" key="6">
    <source>
        <dbReference type="Google" id="ProtNLM"/>
    </source>
</evidence>
<keyword evidence="1" id="KW-0732">Signal</keyword>
<gene>
    <name evidence="2" type="ORF">PR001_g21992</name>
    <name evidence="3" type="ORF">PR003_g23138</name>
</gene>
<dbReference type="Proteomes" id="UP000429607">
    <property type="component" value="Unassembled WGS sequence"/>
</dbReference>